<protein>
    <submittedName>
        <fullName evidence="1">Unannotated protein</fullName>
    </submittedName>
</protein>
<name>A0A6J6EN78_9ZZZZ</name>
<gene>
    <name evidence="1" type="ORF">UFOPK1493_02852</name>
</gene>
<reference evidence="1" key="1">
    <citation type="submission" date="2020-05" db="EMBL/GenBank/DDBJ databases">
        <authorList>
            <person name="Chiriac C."/>
            <person name="Salcher M."/>
            <person name="Ghai R."/>
            <person name="Kavagutti S V."/>
        </authorList>
    </citation>
    <scope>NUCLEOTIDE SEQUENCE</scope>
</reference>
<sequence length="118" mass="12834">MSDSPAWRVTPSELSLHPVHDPAHIEGDIEVRLVSRDPFVLVNTFAPNTKVAAHSHGCDTLYLFHAGEFHIEGEGVFRPGDIRFVKAGHMYGPEWAGPEGATIQIIGLAPGFDTAYAD</sequence>
<evidence type="ECO:0000313" key="1">
    <source>
        <dbReference type="EMBL" id="CAB4578011.1"/>
    </source>
</evidence>
<dbReference type="SUPFAM" id="SSF51182">
    <property type="entry name" value="RmlC-like cupins"/>
    <property type="match status" value="1"/>
</dbReference>
<proteinExistence type="predicted"/>
<dbReference type="Gene3D" id="2.60.120.10">
    <property type="entry name" value="Jelly Rolls"/>
    <property type="match status" value="1"/>
</dbReference>
<organism evidence="1">
    <name type="scientific">freshwater metagenome</name>
    <dbReference type="NCBI Taxonomy" id="449393"/>
    <lineage>
        <taxon>unclassified sequences</taxon>
        <taxon>metagenomes</taxon>
        <taxon>ecological metagenomes</taxon>
    </lineage>
</organism>
<dbReference type="AlphaFoldDB" id="A0A6J6EN78"/>
<accession>A0A6J6EN78</accession>
<dbReference type="InterPro" id="IPR011051">
    <property type="entry name" value="RmlC_Cupin_sf"/>
</dbReference>
<dbReference type="EMBL" id="CAEZSR010000133">
    <property type="protein sequence ID" value="CAB4578011.1"/>
    <property type="molecule type" value="Genomic_DNA"/>
</dbReference>
<dbReference type="InterPro" id="IPR014710">
    <property type="entry name" value="RmlC-like_jellyroll"/>
</dbReference>